<evidence type="ECO:0000256" key="1">
    <source>
        <dbReference type="ARBA" id="ARBA00006987"/>
    </source>
</evidence>
<evidence type="ECO:0000313" key="4">
    <source>
        <dbReference type="Proteomes" id="UP001595848"/>
    </source>
</evidence>
<gene>
    <name evidence="3" type="ORF">ACFOY1_07455</name>
</gene>
<organism evidence="3 4">
    <name type="scientific">Candidimonas humi</name>
    <dbReference type="NCBI Taxonomy" id="683355"/>
    <lineage>
        <taxon>Bacteria</taxon>
        <taxon>Pseudomonadati</taxon>
        <taxon>Pseudomonadota</taxon>
        <taxon>Betaproteobacteria</taxon>
        <taxon>Burkholderiales</taxon>
        <taxon>Alcaligenaceae</taxon>
        <taxon>Candidimonas</taxon>
    </lineage>
</organism>
<sequence length="330" mass="34366">MSMTTMCSARAWLAAALVALAPVAWAKPAPYPDKPIRLIVGFPAGGASDVAARAIADKMAAGLGQSIIVENKPGAASNIGANFVAKSDPDGYTMLFGTISLAINRSLYKHPGYDSLHDLAAVSELASAPFLLVVNPASPIHSVAQLIAAAKKDSANHKPMQFASAGNGSGAHLFTELFTDLAGIQLQHVPYRGAAPAMADVLGGRVMLTFDNIITTLPLVKGGRLRALAVSSAQRSKVAPEIPTMQEAGVQGYDATSWFGLFVPKGTPPAVISKLSKAADQAVHDPAVSKVLMHVGAEPVGSSPEAFSSFFKSEVGKWAQVVHRAHVQIE</sequence>
<dbReference type="EMBL" id="JBHSBV010000002">
    <property type="protein sequence ID" value="MFC4200786.1"/>
    <property type="molecule type" value="Genomic_DNA"/>
</dbReference>
<dbReference type="CDD" id="cd13578">
    <property type="entry name" value="PBP2_Bug27"/>
    <property type="match status" value="1"/>
</dbReference>
<protein>
    <submittedName>
        <fullName evidence="3">Tripartite tricarboxylate transporter substrate binding protein</fullName>
    </submittedName>
</protein>
<dbReference type="PANTHER" id="PTHR42928">
    <property type="entry name" value="TRICARBOXYLATE-BINDING PROTEIN"/>
    <property type="match status" value="1"/>
</dbReference>
<dbReference type="RefSeq" id="WP_217963994.1">
    <property type="nucleotide sequence ID" value="NZ_JAHTBN010000003.1"/>
</dbReference>
<comment type="similarity">
    <text evidence="1">Belongs to the UPF0065 (bug) family.</text>
</comment>
<accession>A0ABV8NV41</accession>
<dbReference type="Proteomes" id="UP001595848">
    <property type="component" value="Unassembled WGS sequence"/>
</dbReference>
<comment type="caution">
    <text evidence="3">The sequence shown here is derived from an EMBL/GenBank/DDBJ whole genome shotgun (WGS) entry which is preliminary data.</text>
</comment>
<keyword evidence="2" id="KW-0732">Signal</keyword>
<proteinExistence type="inferred from homology"/>
<evidence type="ECO:0000313" key="3">
    <source>
        <dbReference type="EMBL" id="MFC4200786.1"/>
    </source>
</evidence>
<evidence type="ECO:0000256" key="2">
    <source>
        <dbReference type="SAM" id="SignalP"/>
    </source>
</evidence>
<dbReference type="InterPro" id="IPR005064">
    <property type="entry name" value="BUG"/>
</dbReference>
<name>A0ABV8NV41_9BURK</name>
<dbReference type="PANTHER" id="PTHR42928:SF5">
    <property type="entry name" value="BLR1237 PROTEIN"/>
    <property type="match status" value="1"/>
</dbReference>
<dbReference type="PIRSF" id="PIRSF017082">
    <property type="entry name" value="YflP"/>
    <property type="match status" value="1"/>
</dbReference>
<dbReference type="Pfam" id="PF03401">
    <property type="entry name" value="TctC"/>
    <property type="match status" value="1"/>
</dbReference>
<feature type="chain" id="PRO_5046831269" evidence="2">
    <location>
        <begin position="27"/>
        <end position="330"/>
    </location>
</feature>
<keyword evidence="4" id="KW-1185">Reference proteome</keyword>
<reference evidence="4" key="1">
    <citation type="journal article" date="2019" name="Int. J. Syst. Evol. Microbiol.">
        <title>The Global Catalogue of Microorganisms (GCM) 10K type strain sequencing project: providing services to taxonomists for standard genome sequencing and annotation.</title>
        <authorList>
            <consortium name="The Broad Institute Genomics Platform"/>
            <consortium name="The Broad Institute Genome Sequencing Center for Infectious Disease"/>
            <person name="Wu L."/>
            <person name="Ma J."/>
        </authorList>
    </citation>
    <scope>NUCLEOTIDE SEQUENCE [LARGE SCALE GENOMIC DNA]</scope>
    <source>
        <strain evidence="4">LMG 24813</strain>
    </source>
</reference>
<feature type="signal peptide" evidence="2">
    <location>
        <begin position="1"/>
        <end position="26"/>
    </location>
</feature>